<protein>
    <submittedName>
        <fullName evidence="2">Uncharacterized protein</fullName>
    </submittedName>
</protein>
<reference evidence="2 3" key="1">
    <citation type="journal article" date="2019" name="Nat. Ecol. Evol.">
        <title>Megaphylogeny resolves global patterns of mushroom evolution.</title>
        <authorList>
            <person name="Varga T."/>
            <person name="Krizsan K."/>
            <person name="Foldi C."/>
            <person name="Dima B."/>
            <person name="Sanchez-Garcia M."/>
            <person name="Sanchez-Ramirez S."/>
            <person name="Szollosi G.J."/>
            <person name="Szarkandi J.G."/>
            <person name="Papp V."/>
            <person name="Albert L."/>
            <person name="Andreopoulos W."/>
            <person name="Angelini C."/>
            <person name="Antonin V."/>
            <person name="Barry K.W."/>
            <person name="Bougher N.L."/>
            <person name="Buchanan P."/>
            <person name="Buyck B."/>
            <person name="Bense V."/>
            <person name="Catcheside P."/>
            <person name="Chovatia M."/>
            <person name="Cooper J."/>
            <person name="Damon W."/>
            <person name="Desjardin D."/>
            <person name="Finy P."/>
            <person name="Geml J."/>
            <person name="Haridas S."/>
            <person name="Hughes K."/>
            <person name="Justo A."/>
            <person name="Karasinski D."/>
            <person name="Kautmanova I."/>
            <person name="Kiss B."/>
            <person name="Kocsube S."/>
            <person name="Kotiranta H."/>
            <person name="LaButti K.M."/>
            <person name="Lechner B.E."/>
            <person name="Liimatainen K."/>
            <person name="Lipzen A."/>
            <person name="Lukacs Z."/>
            <person name="Mihaltcheva S."/>
            <person name="Morgado L.N."/>
            <person name="Niskanen T."/>
            <person name="Noordeloos M.E."/>
            <person name="Ohm R.A."/>
            <person name="Ortiz-Santana B."/>
            <person name="Ovrebo C."/>
            <person name="Racz N."/>
            <person name="Riley R."/>
            <person name="Savchenko A."/>
            <person name="Shiryaev A."/>
            <person name="Soop K."/>
            <person name="Spirin V."/>
            <person name="Szebenyi C."/>
            <person name="Tomsovsky M."/>
            <person name="Tulloss R.E."/>
            <person name="Uehling J."/>
            <person name="Grigoriev I.V."/>
            <person name="Vagvolgyi C."/>
            <person name="Papp T."/>
            <person name="Martin F.M."/>
            <person name="Miettinen O."/>
            <person name="Hibbett D.S."/>
            <person name="Nagy L.G."/>
        </authorList>
    </citation>
    <scope>NUCLEOTIDE SEQUENCE [LARGE SCALE GENOMIC DNA]</scope>
    <source>
        <strain evidence="2 3">CBS 962.96</strain>
    </source>
</reference>
<dbReference type="OrthoDB" id="2662290at2759"/>
<feature type="compositionally biased region" description="Low complexity" evidence="1">
    <location>
        <begin position="1"/>
        <end position="20"/>
    </location>
</feature>
<gene>
    <name evidence="2" type="ORF">K435DRAFT_44087</name>
</gene>
<name>A0A4S8MSH0_DENBC</name>
<evidence type="ECO:0000313" key="3">
    <source>
        <dbReference type="Proteomes" id="UP000297245"/>
    </source>
</evidence>
<sequence>MTIPNGSSKSGSNPSAGSNNHTQSLIPLNQSDSNLYTRLLLPKGHGYPLWIPETDTNLPVEYRRYGTRIGDVGIVTDDGGFDYLFNICLPANDPVNKGRVPRDFEPLDTSLDIRNNPTRFKPGADISSSFIKKSRTGETQESSTYTFTPSREEGAVLVLPEGGSRSDLRNQGEFRRYAAQNATSWYQFVNATLGWDISNGSMYLVTGCDKTSSWGNAVISNLSGAGGDVTMEFGPKPSSTSNNNNGASDEGRGQFIWLKDGPAASVRYGPDEAEADAGRQANQCIFIRGFRVCVSPAIFADSFRKSNAEDVSSAHVVRKPQAYHPSAVVNEFIFTKTSGIDVVLAHDEQWPSLMNENDTIIPEDEELIRRTFTKFNLVIENGVYYNLCASISL</sequence>
<proteinExistence type="predicted"/>
<feature type="region of interest" description="Disordered" evidence="1">
    <location>
        <begin position="1"/>
        <end position="27"/>
    </location>
</feature>
<dbReference type="Proteomes" id="UP000297245">
    <property type="component" value="Unassembled WGS sequence"/>
</dbReference>
<evidence type="ECO:0000256" key="1">
    <source>
        <dbReference type="SAM" id="MobiDB-lite"/>
    </source>
</evidence>
<dbReference type="AlphaFoldDB" id="A0A4S8MSH0"/>
<keyword evidence="3" id="KW-1185">Reference proteome</keyword>
<evidence type="ECO:0000313" key="2">
    <source>
        <dbReference type="EMBL" id="THV06077.1"/>
    </source>
</evidence>
<dbReference type="EMBL" id="ML179045">
    <property type="protein sequence ID" value="THV06077.1"/>
    <property type="molecule type" value="Genomic_DNA"/>
</dbReference>
<organism evidence="2 3">
    <name type="scientific">Dendrothele bispora (strain CBS 962.96)</name>
    <dbReference type="NCBI Taxonomy" id="1314807"/>
    <lineage>
        <taxon>Eukaryota</taxon>
        <taxon>Fungi</taxon>
        <taxon>Dikarya</taxon>
        <taxon>Basidiomycota</taxon>
        <taxon>Agaricomycotina</taxon>
        <taxon>Agaricomycetes</taxon>
        <taxon>Agaricomycetidae</taxon>
        <taxon>Agaricales</taxon>
        <taxon>Agaricales incertae sedis</taxon>
        <taxon>Dendrothele</taxon>
    </lineage>
</organism>
<accession>A0A4S8MSH0</accession>